<proteinExistence type="predicted"/>
<reference evidence="1 2" key="1">
    <citation type="submission" date="2022-08" db="EMBL/GenBank/DDBJ databases">
        <title>YIM 101645 draft genome.</title>
        <authorList>
            <person name="Chen X."/>
        </authorList>
    </citation>
    <scope>NUCLEOTIDE SEQUENCE [LARGE SCALE GENOMIC DNA]</scope>
    <source>
        <strain evidence="1 2">YIM 101645</strain>
    </source>
</reference>
<evidence type="ECO:0000313" key="2">
    <source>
        <dbReference type="Proteomes" id="UP001205965"/>
    </source>
</evidence>
<evidence type="ECO:0000313" key="1">
    <source>
        <dbReference type="EMBL" id="MCS5478337.1"/>
    </source>
</evidence>
<name>A0ABT2FSY9_9CORY</name>
<accession>A0ABT2FSY9</accession>
<keyword evidence="2" id="KW-1185">Reference proteome</keyword>
<sequence length="369" mass="41034">MSDHYTSVRREPPRLWAGPTVVMLTPLSELTARYAAQHKVLLDDPRLLPAILQNHVLASPGHVVPVSALRAEALARHDARYHPRGIAYRVEPVPRALAHHRERPGSLIAEWSALAVLGLDEFSSGADTTVLCTSDRKLAVDALKPTLRRRKKHHRAEILQVGGITLAATDHMQTLAACLRSLKNREHAWDILADLERESATVMSVQLIDRFCHRFEYGLDEVRAGLTGLYCSRDLGKLLALSCPAAESRPETILRLLVGEAVADLAWTNFASQVPVYTDGTVGTPGERRRDRTLLTVFDYADPRLKVGLMYDGEHHLQRSQRDKDAEITADLVALGWTTLRTSAGMLRRTADTKRRVREAVLGAAEKLK</sequence>
<dbReference type="RefSeq" id="WP_259426367.1">
    <property type="nucleotide sequence ID" value="NZ_JANWTC010000001.1"/>
</dbReference>
<comment type="caution">
    <text evidence="1">The sequence shown here is derived from an EMBL/GenBank/DDBJ whole genome shotgun (WGS) entry which is preliminary data.</text>
</comment>
<protein>
    <recommendedName>
        <fullName evidence="3">DUF559 domain-containing protein</fullName>
    </recommendedName>
</protein>
<dbReference type="EMBL" id="JANWTC010000001">
    <property type="protein sequence ID" value="MCS5478337.1"/>
    <property type="molecule type" value="Genomic_DNA"/>
</dbReference>
<dbReference type="Proteomes" id="UP001205965">
    <property type="component" value="Unassembled WGS sequence"/>
</dbReference>
<gene>
    <name evidence="1" type="ORF">NYP18_01570</name>
</gene>
<evidence type="ECO:0008006" key="3">
    <source>
        <dbReference type="Google" id="ProtNLM"/>
    </source>
</evidence>
<organism evidence="1 2">
    <name type="scientific">Corynebacterium lemuris</name>
    <dbReference type="NCBI Taxonomy" id="1859292"/>
    <lineage>
        <taxon>Bacteria</taxon>
        <taxon>Bacillati</taxon>
        <taxon>Actinomycetota</taxon>
        <taxon>Actinomycetes</taxon>
        <taxon>Mycobacteriales</taxon>
        <taxon>Corynebacteriaceae</taxon>
        <taxon>Corynebacterium</taxon>
    </lineage>
</organism>